<dbReference type="Ensembl" id="ENSEAST00005021518.2">
    <property type="protein sequence ID" value="ENSEASP00005019822.2"/>
    <property type="gene ID" value="ENSEASG00005013613.2"/>
</dbReference>
<gene>
    <name evidence="1" type="primary">CENPP</name>
</gene>
<dbReference type="AlphaFoldDB" id="A0A8C4PP87"/>
<reference evidence="1" key="2">
    <citation type="submission" date="2025-08" db="UniProtKB">
        <authorList>
            <consortium name="Ensembl"/>
        </authorList>
    </citation>
    <scope>IDENTIFICATION</scope>
</reference>
<dbReference type="Pfam" id="PF13096">
    <property type="entry name" value="CENP-P"/>
    <property type="match status" value="2"/>
</dbReference>
<proteinExistence type="predicted"/>
<reference evidence="1 2" key="1">
    <citation type="journal article" date="2020" name="Nat. Commun.">
        <title>Donkey genomes provide new insights into domestication and selection for coat color.</title>
        <authorList>
            <person name="Wang"/>
            <person name="C."/>
            <person name="Li"/>
            <person name="H."/>
            <person name="Guo"/>
            <person name="Y."/>
            <person name="Huang"/>
            <person name="J."/>
            <person name="Sun"/>
            <person name="Y."/>
            <person name="Min"/>
            <person name="J."/>
            <person name="Wang"/>
            <person name="J."/>
            <person name="Fang"/>
            <person name="X."/>
            <person name="Zhao"/>
            <person name="Z."/>
            <person name="Wang"/>
            <person name="S."/>
            <person name="Zhang"/>
            <person name="Y."/>
            <person name="Liu"/>
            <person name="Q."/>
            <person name="Jiang"/>
            <person name="Q."/>
            <person name="Wang"/>
            <person name="X."/>
            <person name="Guo"/>
            <person name="Y."/>
            <person name="Yang"/>
            <person name="C."/>
            <person name="Wang"/>
            <person name="Y."/>
            <person name="Tian"/>
            <person name="F."/>
            <person name="Zhuang"/>
            <person name="G."/>
            <person name="Fan"/>
            <person name="Y."/>
            <person name="Gao"/>
            <person name="Q."/>
            <person name="Li"/>
            <person name="Y."/>
            <person name="Ju"/>
            <person name="Z."/>
            <person name="Li"/>
            <person name="J."/>
            <person name="Li"/>
            <person name="R."/>
            <person name="Hou"/>
            <person name="M."/>
            <person name="Yang"/>
            <person name="G."/>
            <person name="Liu"/>
            <person name="G."/>
            <person name="Liu"/>
            <person name="W."/>
            <person name="Guo"/>
            <person name="J."/>
            <person name="Pan"/>
            <person name="S."/>
            <person name="Fan"/>
            <person name="G."/>
            <person name="Zhang"/>
            <person name="W."/>
            <person name="Zhang"/>
            <person name="R."/>
            <person name="Yu"/>
            <person name="J."/>
            <person name="Zhang"/>
            <person name="X."/>
            <person name="Yin"/>
            <person name="Q."/>
            <person name="Ji"/>
            <person name="C."/>
            <person name="Jin"/>
            <person name="Y."/>
            <person name="Yue"/>
            <person name="G."/>
            <person name="Liu"/>
            <person name="M."/>
            <person name="Xu"/>
            <person name="J."/>
            <person name="Liu"/>
            <person name="S."/>
            <person name="Jordana"/>
            <person name="J."/>
            <person name="Noce"/>
            <person name="A."/>
            <person name="Amills"/>
            <person name="M."/>
            <person name="Wu"/>
            <person name="D.D."/>
            <person name="Li"/>
            <person name="S."/>
            <person name="Zhou"/>
            <person name="X. and Zhong"/>
            <person name="J."/>
        </authorList>
    </citation>
    <scope>NUCLEOTIDE SEQUENCE [LARGE SCALE GENOMIC DNA]</scope>
</reference>
<keyword evidence="2" id="KW-1185">Reference proteome</keyword>
<dbReference type="InterPro" id="IPR027801">
    <property type="entry name" value="CENP-P"/>
</dbReference>
<name>A0A8C4PP87_EQUAS</name>
<accession>A0A8C4PP87</accession>
<sequence length="343" mass="39696">MDARRVELSALQAEIAALRRACEETPAPAEDATRGQKSFQEIYQSDSEGWESSKDLRSHLGHLESEILFLSTLTGIKIRNYSKKTKDLTSTEMTEKSIKKVLQRHRLSGNCHMITFQLEFQILEIQNKKSLSSVITDLNIIMEPTEYSELSEFVSSLDYCLPPLRSEPVFVLGAEVCFLEATNCWILFCNPFCHFVCFYWRVQSFYIEEERRDLFMFFRSLRFFVEWCEYRKRTFKHFKEKYPEAVHLAEGAASSCMGVRSASQPGFEVVIVWRIQIDDEGKVLPKLDLLTQVPQRVLELDKNRVIETAPLGFRNLLGVLGIEATLESLIKLLCTEEHARSRH</sequence>
<dbReference type="GO" id="GO:0000775">
    <property type="term" value="C:chromosome, centromeric region"/>
    <property type="evidence" value="ECO:0007669"/>
    <property type="project" value="InterPro"/>
</dbReference>
<dbReference type="GO" id="GO:0034080">
    <property type="term" value="P:CENP-A containing chromatin assembly"/>
    <property type="evidence" value="ECO:0007669"/>
    <property type="project" value="InterPro"/>
</dbReference>
<protein>
    <submittedName>
        <fullName evidence="1">Centromere protein P</fullName>
    </submittedName>
</protein>
<dbReference type="Proteomes" id="UP000694387">
    <property type="component" value="Chromosome 23"/>
</dbReference>
<evidence type="ECO:0000313" key="1">
    <source>
        <dbReference type="Ensembl" id="ENSEASP00005019822.2"/>
    </source>
</evidence>
<reference evidence="1" key="3">
    <citation type="submission" date="2025-09" db="UniProtKB">
        <authorList>
            <consortium name="Ensembl"/>
        </authorList>
    </citation>
    <scope>IDENTIFICATION</scope>
</reference>
<dbReference type="PANTHER" id="PTHR28577">
    <property type="entry name" value="CENTROMERE PROTEIN P"/>
    <property type="match status" value="1"/>
</dbReference>
<dbReference type="PANTHER" id="PTHR28577:SF1">
    <property type="entry name" value="CENTROMERE PROTEIN P"/>
    <property type="match status" value="1"/>
</dbReference>
<evidence type="ECO:0000313" key="2">
    <source>
        <dbReference type="Proteomes" id="UP000694387"/>
    </source>
</evidence>
<dbReference type="GeneTree" id="ENSGT00390000011897"/>
<organism evidence="1 2">
    <name type="scientific">Equus asinus</name>
    <name type="common">Donkey</name>
    <name type="synonym">Equus africanus asinus</name>
    <dbReference type="NCBI Taxonomy" id="9793"/>
    <lineage>
        <taxon>Eukaryota</taxon>
        <taxon>Metazoa</taxon>
        <taxon>Chordata</taxon>
        <taxon>Craniata</taxon>
        <taxon>Vertebrata</taxon>
        <taxon>Euteleostomi</taxon>
        <taxon>Mammalia</taxon>
        <taxon>Eutheria</taxon>
        <taxon>Laurasiatheria</taxon>
        <taxon>Perissodactyla</taxon>
        <taxon>Equidae</taxon>
        <taxon>Equus</taxon>
    </lineage>
</organism>
<dbReference type="GO" id="GO:0005634">
    <property type="term" value="C:nucleus"/>
    <property type="evidence" value="ECO:0007669"/>
    <property type="project" value="TreeGrafter"/>
</dbReference>